<evidence type="ECO:0000256" key="5">
    <source>
        <dbReference type="ARBA" id="ARBA00023136"/>
    </source>
</evidence>
<feature type="compositionally biased region" description="Gly residues" evidence="6">
    <location>
        <begin position="372"/>
        <end position="385"/>
    </location>
</feature>
<reference evidence="9" key="1">
    <citation type="journal article" date="2008" name="Nature">
        <title>The amphioxus genome and the evolution of the chordate karyotype.</title>
        <authorList>
            <consortium name="US DOE Joint Genome Institute (JGI-PGF)"/>
            <person name="Putnam N.H."/>
            <person name="Butts T."/>
            <person name="Ferrier D.E.K."/>
            <person name="Furlong R.F."/>
            <person name="Hellsten U."/>
            <person name="Kawashima T."/>
            <person name="Robinson-Rechavi M."/>
            <person name="Shoguchi E."/>
            <person name="Terry A."/>
            <person name="Yu J.-K."/>
            <person name="Benito-Gutierrez E.L."/>
            <person name="Dubchak I."/>
            <person name="Garcia-Fernandez J."/>
            <person name="Gibson-Brown J.J."/>
            <person name="Grigoriev I.V."/>
            <person name="Horton A.C."/>
            <person name="de Jong P.J."/>
            <person name="Jurka J."/>
            <person name="Kapitonov V.V."/>
            <person name="Kohara Y."/>
            <person name="Kuroki Y."/>
            <person name="Lindquist E."/>
            <person name="Lucas S."/>
            <person name="Osoegawa K."/>
            <person name="Pennacchio L.A."/>
            <person name="Salamov A.A."/>
            <person name="Satou Y."/>
            <person name="Sauka-Spengler T."/>
            <person name="Schmutz J."/>
            <person name="Shin-I T."/>
            <person name="Toyoda A."/>
            <person name="Bronner-Fraser M."/>
            <person name="Fujiyama A."/>
            <person name="Holland L.Z."/>
            <person name="Holland P.W.H."/>
            <person name="Satoh N."/>
            <person name="Rokhsar D.S."/>
        </authorList>
    </citation>
    <scope>NUCLEOTIDE SEQUENCE [LARGE SCALE GENOMIC DNA]</scope>
    <source>
        <strain evidence="9">S238N-H82</strain>
        <tissue evidence="9">Testes</tissue>
    </source>
</reference>
<feature type="transmembrane region" description="Helical" evidence="7">
    <location>
        <begin position="46"/>
        <end position="69"/>
    </location>
</feature>
<dbReference type="PANTHER" id="PTHR22750">
    <property type="entry name" value="G-PROTEIN COUPLED RECEPTOR"/>
    <property type="match status" value="1"/>
</dbReference>
<feature type="compositionally biased region" description="Polar residues" evidence="6">
    <location>
        <begin position="489"/>
        <end position="503"/>
    </location>
</feature>
<proteinExistence type="predicted"/>
<dbReference type="Gene3D" id="1.20.1070.10">
    <property type="entry name" value="Rhodopsin 7-helix transmembrane proteins"/>
    <property type="match status" value="3"/>
</dbReference>
<evidence type="ECO:0000259" key="8">
    <source>
        <dbReference type="PROSITE" id="PS50262"/>
    </source>
</evidence>
<keyword evidence="5 7" id="KW-0472">Membrane</keyword>
<evidence type="ECO:0000256" key="7">
    <source>
        <dbReference type="SAM" id="Phobius"/>
    </source>
</evidence>
<dbReference type="InParanoid" id="C3ZQ82"/>
<evidence type="ECO:0000256" key="2">
    <source>
        <dbReference type="ARBA" id="ARBA00022475"/>
    </source>
</evidence>
<gene>
    <name evidence="9" type="ORF">BRAFLDRAFT_80155</name>
</gene>
<feature type="transmembrane region" description="Helical" evidence="7">
    <location>
        <begin position="405"/>
        <end position="427"/>
    </location>
</feature>
<comment type="subcellular location">
    <subcellularLocation>
        <location evidence="1">Cell membrane</location>
        <topology evidence="1">Multi-pass membrane protein</topology>
    </subcellularLocation>
</comment>
<accession>C3ZQ82</accession>
<evidence type="ECO:0000256" key="1">
    <source>
        <dbReference type="ARBA" id="ARBA00004651"/>
    </source>
</evidence>
<keyword evidence="3 7" id="KW-0812">Transmembrane</keyword>
<evidence type="ECO:0000256" key="4">
    <source>
        <dbReference type="ARBA" id="ARBA00022989"/>
    </source>
</evidence>
<dbReference type="InterPro" id="IPR000276">
    <property type="entry name" value="GPCR_Rhodpsn"/>
</dbReference>
<dbReference type="SUPFAM" id="SSF81321">
    <property type="entry name" value="Family A G protein-coupled receptor-like"/>
    <property type="match status" value="2"/>
</dbReference>
<dbReference type="Pfam" id="PF00001">
    <property type="entry name" value="7tm_1"/>
    <property type="match status" value="1"/>
</dbReference>
<dbReference type="GO" id="GO:0005886">
    <property type="term" value="C:plasma membrane"/>
    <property type="evidence" value="ECO:0007669"/>
    <property type="project" value="UniProtKB-SubCell"/>
</dbReference>
<name>C3ZQ82_BRAFL</name>
<dbReference type="AlphaFoldDB" id="C3ZQ82"/>
<feature type="compositionally biased region" description="Polar residues" evidence="6">
    <location>
        <begin position="511"/>
        <end position="521"/>
    </location>
</feature>
<keyword evidence="4 7" id="KW-1133">Transmembrane helix</keyword>
<keyword evidence="2" id="KW-1003">Cell membrane</keyword>
<dbReference type="PROSITE" id="PS50262">
    <property type="entry name" value="G_PROTEIN_RECEP_F1_2"/>
    <property type="match status" value="1"/>
</dbReference>
<feature type="transmembrane region" description="Helical" evidence="7">
    <location>
        <begin position="322"/>
        <end position="348"/>
    </location>
</feature>
<dbReference type="InterPro" id="IPR017452">
    <property type="entry name" value="GPCR_Rhodpsn_7TM"/>
</dbReference>
<feature type="transmembrane region" description="Helical" evidence="7">
    <location>
        <begin position="275"/>
        <end position="294"/>
    </location>
</feature>
<evidence type="ECO:0000313" key="9">
    <source>
        <dbReference type="EMBL" id="EEN45461.1"/>
    </source>
</evidence>
<dbReference type="GO" id="GO:0004930">
    <property type="term" value="F:G protein-coupled receptor activity"/>
    <property type="evidence" value="ECO:0007669"/>
    <property type="project" value="InterPro"/>
</dbReference>
<feature type="region of interest" description="Disordered" evidence="6">
    <location>
        <begin position="489"/>
        <end position="526"/>
    </location>
</feature>
<organism>
    <name type="scientific">Branchiostoma floridae</name>
    <name type="common">Florida lancelet</name>
    <name type="synonym">Amphioxus</name>
    <dbReference type="NCBI Taxonomy" id="7739"/>
    <lineage>
        <taxon>Eukaryota</taxon>
        <taxon>Metazoa</taxon>
        <taxon>Chordata</taxon>
        <taxon>Cephalochordata</taxon>
        <taxon>Leptocardii</taxon>
        <taxon>Amphioxiformes</taxon>
        <taxon>Branchiostomatidae</taxon>
        <taxon>Branchiostoma</taxon>
    </lineage>
</organism>
<dbReference type="EMBL" id="GG666659">
    <property type="protein sequence ID" value="EEN45461.1"/>
    <property type="molecule type" value="Genomic_DNA"/>
</dbReference>
<sequence>MVEDGTNFGALLSCYWDHQQNKTVTYQQAHAACSAYEDTFELGTGPAIACGLTGILIVTANVSLLLGIAGTRELHKPRFLYISNLAVADLLADSYLAVKHPIFFHIHADSATLRAVVPMVALWVALCLFAFSPNMGHLQLPELPVNQSFILQAAVDQNQLHKMVEDGTNFGALLSCYWNHLQNKTVTYQQAHAACSAYEDAFELGTGLAIFYGLTGILIIAANISLLLGIICRRELHKPRFLYISNLAMADLLADSYLAVRHPIFFHIHADSATLRALVPMAALWIVLCLFAFSPNMGWNCLDMQAIATDSANCPPYVYHPVAFVISFALIMLVFCSIMAFTNFSVLLKIRERRKTRLGQAGAMSENNPGPSGEGGGRSGEGGGQPVVQDEANRKFERSVHKARTVMLLVAMAMVLWLLLLLTVPMFCISRKDVCPINGWGEVFVCLNSLINPVATLIRTPDLRREIWRRLTAVRQVLVAVIRGNSVNPQEDQTGTGDATNLQEGPAHGEGQNSNTNSAPNKQPGMRNFEIYGLRRILHDQATVGQERYFYKRQAENLVVVETD</sequence>
<feature type="domain" description="G-protein coupled receptors family 1 profile" evidence="8">
    <location>
        <begin position="243"/>
        <end position="456"/>
    </location>
</feature>
<evidence type="ECO:0000256" key="6">
    <source>
        <dbReference type="SAM" id="MobiDB-lite"/>
    </source>
</evidence>
<feature type="region of interest" description="Disordered" evidence="6">
    <location>
        <begin position="359"/>
        <end position="388"/>
    </location>
</feature>
<protein>
    <recommendedName>
        <fullName evidence="8">G-protein coupled receptors family 1 profile domain-containing protein</fullName>
    </recommendedName>
</protein>
<feature type="transmembrane region" description="Helical" evidence="7">
    <location>
        <begin position="111"/>
        <end position="131"/>
    </location>
</feature>
<feature type="transmembrane region" description="Helical" evidence="7">
    <location>
        <begin position="209"/>
        <end position="232"/>
    </location>
</feature>
<evidence type="ECO:0000256" key="3">
    <source>
        <dbReference type="ARBA" id="ARBA00022692"/>
    </source>
</evidence>